<accession>A0A9P8I3U4</accession>
<dbReference type="Pfam" id="PF01222">
    <property type="entry name" value="ERG4_ERG24"/>
    <property type="match status" value="1"/>
</dbReference>
<dbReference type="Proteomes" id="UP000698800">
    <property type="component" value="Unassembled WGS sequence"/>
</dbReference>
<protein>
    <submittedName>
        <fullName evidence="1">Uncharacterized protein</fullName>
    </submittedName>
</protein>
<dbReference type="EMBL" id="JAGHQL010000066">
    <property type="protein sequence ID" value="KAH0541873.1"/>
    <property type="molecule type" value="Genomic_DNA"/>
</dbReference>
<evidence type="ECO:0000313" key="2">
    <source>
        <dbReference type="Proteomes" id="UP000698800"/>
    </source>
</evidence>
<evidence type="ECO:0000313" key="1">
    <source>
        <dbReference type="EMBL" id="KAH0541873.1"/>
    </source>
</evidence>
<dbReference type="GO" id="GO:0016020">
    <property type="term" value="C:membrane"/>
    <property type="evidence" value="ECO:0007669"/>
    <property type="project" value="InterPro"/>
</dbReference>
<dbReference type="GO" id="GO:0016126">
    <property type="term" value="P:sterol biosynthetic process"/>
    <property type="evidence" value="ECO:0007669"/>
    <property type="project" value="InterPro"/>
</dbReference>
<dbReference type="OrthoDB" id="67965at2759"/>
<reference evidence="1" key="1">
    <citation type="submission" date="2021-03" db="EMBL/GenBank/DDBJ databases">
        <title>Comparative genomics and phylogenomic investigation of the class Geoglossomycetes provide insights into ecological specialization and systematics.</title>
        <authorList>
            <person name="Melie T."/>
            <person name="Pirro S."/>
            <person name="Miller A.N."/>
            <person name="Quandt A."/>
        </authorList>
    </citation>
    <scope>NUCLEOTIDE SEQUENCE</scope>
    <source>
        <strain evidence="1">GBOQ0MN5Z8</strain>
    </source>
</reference>
<dbReference type="InterPro" id="IPR001171">
    <property type="entry name" value="ERG24_DHCR-like"/>
</dbReference>
<dbReference type="GO" id="GO:0016628">
    <property type="term" value="F:oxidoreductase activity, acting on the CH-CH group of donors, NAD or NADP as acceptor"/>
    <property type="evidence" value="ECO:0007669"/>
    <property type="project" value="InterPro"/>
</dbReference>
<organism evidence="1 2">
    <name type="scientific">Glutinoglossum americanum</name>
    <dbReference type="NCBI Taxonomy" id="1670608"/>
    <lineage>
        <taxon>Eukaryota</taxon>
        <taxon>Fungi</taxon>
        <taxon>Dikarya</taxon>
        <taxon>Ascomycota</taxon>
        <taxon>Pezizomycotina</taxon>
        <taxon>Geoglossomycetes</taxon>
        <taxon>Geoglossales</taxon>
        <taxon>Geoglossaceae</taxon>
        <taxon>Glutinoglossum</taxon>
    </lineage>
</organism>
<comment type="caution">
    <text evidence="1">The sequence shown here is derived from an EMBL/GenBank/DDBJ whole genome shotgun (WGS) entry which is preliminary data.</text>
</comment>
<keyword evidence="2" id="KW-1185">Reference proteome</keyword>
<sequence>MANGKEPEVYQDEVWRFYPGRRVVAMRDLQRCEIKYGEDWQEYKRRVPYLFIPVSSADSEHQHTS</sequence>
<name>A0A9P8I3U4_9PEZI</name>
<gene>
    <name evidence="1" type="ORF">FGG08_003678</name>
</gene>
<proteinExistence type="predicted"/>
<dbReference type="AlphaFoldDB" id="A0A9P8I3U4"/>